<dbReference type="EMBL" id="RCHU01000113">
    <property type="protein sequence ID" value="TKS14321.1"/>
    <property type="molecule type" value="Genomic_DNA"/>
</dbReference>
<name>A0A4U5QUL0_POPAL</name>
<reference evidence="1" key="1">
    <citation type="submission" date="2018-10" db="EMBL/GenBank/DDBJ databases">
        <title>Population genomic analysis revealed the cold adaptation of white poplar.</title>
        <authorList>
            <person name="Liu Y.-J."/>
        </authorList>
    </citation>
    <scope>NUCLEOTIDE SEQUENCE [LARGE SCALE GENOMIC DNA]</scope>
    <source>
        <strain evidence="1">PAL-ZL1</strain>
    </source>
</reference>
<gene>
    <name evidence="1" type="ORF">D5086_0000043950</name>
</gene>
<evidence type="ECO:0000313" key="1">
    <source>
        <dbReference type="EMBL" id="TKS14321.1"/>
    </source>
</evidence>
<organism evidence="1">
    <name type="scientific">Populus alba</name>
    <name type="common">White poplar</name>
    <dbReference type="NCBI Taxonomy" id="43335"/>
    <lineage>
        <taxon>Eukaryota</taxon>
        <taxon>Viridiplantae</taxon>
        <taxon>Streptophyta</taxon>
        <taxon>Embryophyta</taxon>
        <taxon>Tracheophyta</taxon>
        <taxon>Spermatophyta</taxon>
        <taxon>Magnoliopsida</taxon>
        <taxon>eudicotyledons</taxon>
        <taxon>Gunneridae</taxon>
        <taxon>Pentapetalae</taxon>
        <taxon>rosids</taxon>
        <taxon>fabids</taxon>
        <taxon>Malpighiales</taxon>
        <taxon>Salicaceae</taxon>
        <taxon>Saliceae</taxon>
        <taxon>Populus</taxon>
    </lineage>
</organism>
<dbReference type="AlphaFoldDB" id="A0A4U5QUL0"/>
<comment type="caution">
    <text evidence="1">The sequence shown here is derived from an EMBL/GenBank/DDBJ whole genome shotgun (WGS) entry which is preliminary data.</text>
</comment>
<sequence>MTSDAPISLIIPNLGVTMMRRHSLSPPPDEVHGLCRKLSWRRGATAFLQLHVGSSSSTFRTLAITNTYSCTDIRFCHTLTLLVVTHMLCALVLSKMIEEIQLCYQPKS</sequence>
<protein>
    <submittedName>
        <fullName evidence="1">Uncharacterized protein</fullName>
    </submittedName>
</protein>
<proteinExistence type="predicted"/>
<accession>A0A4U5QUL0</accession>